<dbReference type="Proteomes" id="UP001143856">
    <property type="component" value="Unassembled WGS sequence"/>
</dbReference>
<evidence type="ECO:0000313" key="1">
    <source>
        <dbReference type="EMBL" id="KAJ2992493.1"/>
    </source>
</evidence>
<gene>
    <name evidence="1" type="ORF">NUW58_g2151</name>
</gene>
<accession>A0ACC1PI54</accession>
<organism evidence="1 2">
    <name type="scientific">Xylaria curta</name>
    <dbReference type="NCBI Taxonomy" id="42375"/>
    <lineage>
        <taxon>Eukaryota</taxon>
        <taxon>Fungi</taxon>
        <taxon>Dikarya</taxon>
        <taxon>Ascomycota</taxon>
        <taxon>Pezizomycotina</taxon>
        <taxon>Sordariomycetes</taxon>
        <taxon>Xylariomycetidae</taxon>
        <taxon>Xylariales</taxon>
        <taxon>Xylariaceae</taxon>
        <taxon>Xylaria</taxon>
    </lineage>
</organism>
<dbReference type="EMBL" id="JAPDGR010000265">
    <property type="protein sequence ID" value="KAJ2992493.1"/>
    <property type="molecule type" value="Genomic_DNA"/>
</dbReference>
<evidence type="ECO:0000313" key="2">
    <source>
        <dbReference type="Proteomes" id="UP001143856"/>
    </source>
</evidence>
<reference evidence="1" key="1">
    <citation type="submission" date="2022-10" db="EMBL/GenBank/DDBJ databases">
        <title>Genome Sequence of Xylaria curta.</title>
        <authorList>
            <person name="Buettner E."/>
        </authorList>
    </citation>
    <scope>NUCLEOTIDE SEQUENCE</scope>
    <source>
        <strain evidence="1">Babe10</strain>
    </source>
</reference>
<protein>
    <submittedName>
        <fullName evidence="1">Uncharacterized protein</fullName>
    </submittedName>
</protein>
<keyword evidence="2" id="KW-1185">Reference proteome</keyword>
<sequence length="268" mass="29649">MSQTLSTTLDPPAGQEKAEVDMPPPSHHSQKDLSIASRAWSHMLEDVRPSGFVELELVLLTFFTGIQDAISFPDYHCFASNQTGNTVFLFVALVLPYLDGDQFYVPNIGAALGFFLFGGWVTGQISHIVGPRMRLWLVTCNFIQSALVFGAAGLQFRAKSPVLAFGLKWRAEEVKRVRGLCKGFLPLACALMTPTLHSTRDVKELRRNTPAKLGRRAEDEETLFFLLRLWSLIACKVEFLLEPGDVSTWANSDGSGERPRDMAAVSGN</sequence>
<proteinExistence type="predicted"/>
<name>A0ACC1PI54_9PEZI</name>
<comment type="caution">
    <text evidence="1">The sequence shown here is derived from an EMBL/GenBank/DDBJ whole genome shotgun (WGS) entry which is preliminary data.</text>
</comment>